<dbReference type="RefSeq" id="WP_220205170.1">
    <property type="nucleotide sequence ID" value="NZ_BNJK01000001.1"/>
</dbReference>
<gene>
    <name evidence="4" type="ORF">KSF_044780</name>
</gene>
<feature type="transmembrane region" description="Helical" evidence="2">
    <location>
        <begin position="236"/>
        <end position="254"/>
    </location>
</feature>
<sequence>MPQRFKKESVDEKDEPTSKKVESNIEGAVEQVQQEVARGRAPWYRVLQRTQVLAAVCIVVFLLFGLLAGYVYFNPVLAIDVFITREFQENQNPWFQALMAFVSWLGNYPPLFSILVALTGAAFWLARLRLEALYIVVLSAVSTLLNIGIKVLINRPRPTASLVEVLQVVGGKSFPSGHVMSYMAYWGLLFALGFILFKRDRWWHYALLIVPAFFVVLVGPSRIYLGDHWASDVLGAYMLGGLLLGISLWIYLNLKQRGVTLT</sequence>
<comment type="caution">
    <text evidence="4">The sequence shown here is derived from an EMBL/GenBank/DDBJ whole genome shotgun (WGS) entry which is preliminary data.</text>
</comment>
<accession>A0A8J3IL24</accession>
<feature type="domain" description="Phosphatidic acid phosphatase type 2/haloperoxidase" evidence="3">
    <location>
        <begin position="132"/>
        <end position="248"/>
    </location>
</feature>
<feature type="region of interest" description="Disordered" evidence="1">
    <location>
        <begin position="1"/>
        <end position="21"/>
    </location>
</feature>
<dbReference type="PANTHER" id="PTHR14969">
    <property type="entry name" value="SPHINGOSINE-1-PHOSPHATE PHOSPHOHYDROLASE"/>
    <property type="match status" value="1"/>
</dbReference>
<dbReference type="Gene3D" id="1.20.144.10">
    <property type="entry name" value="Phosphatidic acid phosphatase type 2/haloperoxidase"/>
    <property type="match status" value="2"/>
</dbReference>
<evidence type="ECO:0000313" key="4">
    <source>
        <dbReference type="EMBL" id="GHO94430.1"/>
    </source>
</evidence>
<dbReference type="Pfam" id="PF01569">
    <property type="entry name" value="PAP2"/>
    <property type="match status" value="1"/>
</dbReference>
<feature type="transmembrane region" description="Helical" evidence="2">
    <location>
        <begin position="108"/>
        <end position="126"/>
    </location>
</feature>
<dbReference type="SMART" id="SM00014">
    <property type="entry name" value="acidPPc"/>
    <property type="match status" value="1"/>
</dbReference>
<dbReference type="CDD" id="cd03392">
    <property type="entry name" value="PAP2_like_2"/>
    <property type="match status" value="1"/>
</dbReference>
<feature type="transmembrane region" description="Helical" evidence="2">
    <location>
        <begin position="52"/>
        <end position="73"/>
    </location>
</feature>
<feature type="transmembrane region" description="Helical" evidence="2">
    <location>
        <begin position="204"/>
        <end position="224"/>
    </location>
</feature>
<keyword evidence="5" id="KW-1185">Reference proteome</keyword>
<dbReference type="InterPro" id="IPR000326">
    <property type="entry name" value="PAP2/HPO"/>
</dbReference>
<keyword evidence="2" id="KW-0812">Transmembrane</keyword>
<dbReference type="AlphaFoldDB" id="A0A8J3IL24"/>
<evidence type="ECO:0000259" key="3">
    <source>
        <dbReference type="SMART" id="SM00014"/>
    </source>
</evidence>
<dbReference type="InterPro" id="IPR036938">
    <property type="entry name" value="PAP2/HPO_sf"/>
</dbReference>
<feature type="transmembrane region" description="Helical" evidence="2">
    <location>
        <begin position="179"/>
        <end position="197"/>
    </location>
</feature>
<dbReference type="EMBL" id="BNJK01000001">
    <property type="protein sequence ID" value="GHO94430.1"/>
    <property type="molecule type" value="Genomic_DNA"/>
</dbReference>
<reference evidence="4" key="1">
    <citation type="submission" date="2020-10" db="EMBL/GenBank/DDBJ databases">
        <title>Taxonomic study of unclassified bacteria belonging to the class Ktedonobacteria.</title>
        <authorList>
            <person name="Yabe S."/>
            <person name="Wang C.M."/>
            <person name="Zheng Y."/>
            <person name="Sakai Y."/>
            <person name="Cavaletti L."/>
            <person name="Monciardini P."/>
            <person name="Donadio S."/>
        </authorList>
    </citation>
    <scope>NUCLEOTIDE SEQUENCE</scope>
    <source>
        <strain evidence="4">ID150040</strain>
    </source>
</reference>
<keyword evidence="2" id="KW-1133">Transmembrane helix</keyword>
<keyword evidence="2" id="KW-0472">Membrane</keyword>
<name>A0A8J3IL24_9CHLR</name>
<protein>
    <submittedName>
        <fullName evidence="4">Phosphatase PAP2 family protein</fullName>
    </submittedName>
</protein>
<dbReference type="Proteomes" id="UP000597444">
    <property type="component" value="Unassembled WGS sequence"/>
</dbReference>
<evidence type="ECO:0000256" key="2">
    <source>
        <dbReference type="SAM" id="Phobius"/>
    </source>
</evidence>
<dbReference type="PANTHER" id="PTHR14969:SF13">
    <property type="entry name" value="AT30094P"/>
    <property type="match status" value="1"/>
</dbReference>
<proteinExistence type="predicted"/>
<evidence type="ECO:0000313" key="5">
    <source>
        <dbReference type="Proteomes" id="UP000597444"/>
    </source>
</evidence>
<organism evidence="4 5">
    <name type="scientific">Reticulibacter mediterranei</name>
    <dbReference type="NCBI Taxonomy" id="2778369"/>
    <lineage>
        <taxon>Bacteria</taxon>
        <taxon>Bacillati</taxon>
        <taxon>Chloroflexota</taxon>
        <taxon>Ktedonobacteria</taxon>
        <taxon>Ktedonobacterales</taxon>
        <taxon>Reticulibacteraceae</taxon>
        <taxon>Reticulibacter</taxon>
    </lineage>
</organism>
<feature type="transmembrane region" description="Helical" evidence="2">
    <location>
        <begin position="133"/>
        <end position="153"/>
    </location>
</feature>
<dbReference type="SUPFAM" id="SSF48317">
    <property type="entry name" value="Acid phosphatase/Vanadium-dependent haloperoxidase"/>
    <property type="match status" value="1"/>
</dbReference>
<evidence type="ECO:0000256" key="1">
    <source>
        <dbReference type="SAM" id="MobiDB-lite"/>
    </source>
</evidence>